<accession>A0AAE0HEY8</accession>
<evidence type="ECO:0000313" key="2">
    <source>
        <dbReference type="EMBL" id="KAK3295312.1"/>
    </source>
</evidence>
<reference evidence="2" key="2">
    <citation type="submission" date="2023-06" db="EMBL/GenBank/DDBJ databases">
        <authorList>
            <consortium name="Lawrence Berkeley National Laboratory"/>
            <person name="Haridas S."/>
            <person name="Hensen N."/>
            <person name="Bonometti L."/>
            <person name="Westerberg I."/>
            <person name="Brannstrom I.O."/>
            <person name="Guillou S."/>
            <person name="Cros-Aarteil S."/>
            <person name="Calhoun S."/>
            <person name="Kuo A."/>
            <person name="Mondo S."/>
            <person name="Pangilinan J."/>
            <person name="Riley R."/>
            <person name="Labutti K."/>
            <person name="Andreopoulos B."/>
            <person name="Lipzen A."/>
            <person name="Chen C."/>
            <person name="Yanf M."/>
            <person name="Daum C."/>
            <person name="Ng V."/>
            <person name="Clum A."/>
            <person name="Steindorff A."/>
            <person name="Ohm R."/>
            <person name="Martin F."/>
            <person name="Silar P."/>
            <person name="Natvig D."/>
            <person name="Lalanne C."/>
            <person name="Gautier V."/>
            <person name="Ament-Velasquez S.L."/>
            <person name="Kruys A."/>
            <person name="Hutchinson M.I."/>
            <person name="Powell A.J."/>
            <person name="Barry K."/>
            <person name="Miller A.N."/>
            <person name="Grigoriev I.V."/>
            <person name="Debuchy R."/>
            <person name="Gladieux P."/>
            <person name="Thoren M.H."/>
            <person name="Johannesson H."/>
        </authorList>
    </citation>
    <scope>NUCLEOTIDE SEQUENCE</scope>
    <source>
        <strain evidence="2">CBS 168.71</strain>
    </source>
</reference>
<dbReference type="EMBL" id="JAUEPN010000004">
    <property type="protein sequence ID" value="KAK3295312.1"/>
    <property type="molecule type" value="Genomic_DNA"/>
</dbReference>
<reference evidence="2" key="1">
    <citation type="journal article" date="2023" name="Mol. Phylogenet. Evol.">
        <title>Genome-scale phylogeny and comparative genomics of the fungal order Sordariales.</title>
        <authorList>
            <person name="Hensen N."/>
            <person name="Bonometti L."/>
            <person name="Westerberg I."/>
            <person name="Brannstrom I.O."/>
            <person name="Guillou S."/>
            <person name="Cros-Aarteil S."/>
            <person name="Calhoun S."/>
            <person name="Haridas S."/>
            <person name="Kuo A."/>
            <person name="Mondo S."/>
            <person name="Pangilinan J."/>
            <person name="Riley R."/>
            <person name="LaButti K."/>
            <person name="Andreopoulos B."/>
            <person name="Lipzen A."/>
            <person name="Chen C."/>
            <person name="Yan M."/>
            <person name="Daum C."/>
            <person name="Ng V."/>
            <person name="Clum A."/>
            <person name="Steindorff A."/>
            <person name="Ohm R.A."/>
            <person name="Martin F."/>
            <person name="Silar P."/>
            <person name="Natvig D.O."/>
            <person name="Lalanne C."/>
            <person name="Gautier V."/>
            <person name="Ament-Velasquez S.L."/>
            <person name="Kruys A."/>
            <person name="Hutchinson M.I."/>
            <person name="Powell A.J."/>
            <person name="Barry K."/>
            <person name="Miller A.N."/>
            <person name="Grigoriev I.V."/>
            <person name="Debuchy R."/>
            <person name="Gladieux P."/>
            <person name="Hiltunen Thoren M."/>
            <person name="Johannesson H."/>
        </authorList>
    </citation>
    <scope>NUCLEOTIDE SEQUENCE</scope>
    <source>
        <strain evidence="2">CBS 168.71</strain>
    </source>
</reference>
<feature type="region of interest" description="Disordered" evidence="1">
    <location>
        <begin position="703"/>
        <end position="795"/>
    </location>
</feature>
<dbReference type="RefSeq" id="XP_062658826.1">
    <property type="nucleotide sequence ID" value="XM_062807441.1"/>
</dbReference>
<dbReference type="AlphaFoldDB" id="A0AAE0HEY8"/>
<organism evidence="2 3">
    <name type="scientific">Chaetomium fimeti</name>
    <dbReference type="NCBI Taxonomy" id="1854472"/>
    <lineage>
        <taxon>Eukaryota</taxon>
        <taxon>Fungi</taxon>
        <taxon>Dikarya</taxon>
        <taxon>Ascomycota</taxon>
        <taxon>Pezizomycotina</taxon>
        <taxon>Sordariomycetes</taxon>
        <taxon>Sordariomycetidae</taxon>
        <taxon>Sordariales</taxon>
        <taxon>Chaetomiaceae</taxon>
        <taxon>Chaetomium</taxon>
    </lineage>
</organism>
<name>A0AAE0HEY8_9PEZI</name>
<comment type="caution">
    <text evidence="2">The sequence shown here is derived from an EMBL/GenBank/DDBJ whole genome shotgun (WGS) entry which is preliminary data.</text>
</comment>
<dbReference type="Proteomes" id="UP001278766">
    <property type="component" value="Unassembled WGS sequence"/>
</dbReference>
<proteinExistence type="predicted"/>
<evidence type="ECO:0000256" key="1">
    <source>
        <dbReference type="SAM" id="MobiDB-lite"/>
    </source>
</evidence>
<evidence type="ECO:0000313" key="3">
    <source>
        <dbReference type="Proteomes" id="UP001278766"/>
    </source>
</evidence>
<sequence length="919" mass="101965">MPGSVSRVNISLNTGDGQDQYYDEVCALSAQTINDNFEVLFKQRPDVKKLVFNDGVHGVLKATLLAPKVMIDPNQEKAKDPEIYLQVAFEEGSIWYSSKSEVSVSGWVITVSANLGHMVASAAHGDDDNTQFKKKRALGELKKTFALSEEHFVLDDPTKVEAGKYSIHRLFAALTENSWNDPIERFSTLPGPDGKPMLLSKWAESPDTLSKYIRVKETLKYWALEHQHSPFFTLGLQLRVHEAEGNDPTPTFVPFAARLQGYPYISQKAFDRYEQKGEQPTGEVDDPHNCLVICETVGKRTLPKTQLLSFTGNLGAPADSPGGRHLAGTFELCMGSMILPLRPYLYVEQPSGAGRCEAVYIVGAAPTDPAVVKTLKVAPPPIANDSFYALEPKGERCYQWSKRFDAPGSETETYAYKGSKRFPLYRHWKTYSEQDVKVTWNAGDHKFRVAGNTMFFHWEAYSSRKSFPWRNMDPAEGYWGVYTTVASWSIEVDLTVPAVADLRTDGPKAANGIVCPKIVGLNESTGLPKDFKVETRDMRYDIKMNFEKAEAKIKSALSDRMKHLIESIKGKFDTTGRFVYPGASTLSFGPPQLANNGDVYANIDFLPPKEGLVNVRGPVNFPYGDPLFKVPDPVTIPPNPTVDTETHPHLAWQAVVQSYRPGTGRLRVKLEMANPGRVATAFQMVKVQILRVRHEESVKRLFKEPDSEWEEKKKRDDKEGDKEDDKEGDKEGDKGGEHGESGGNGGGEDTATLTVNLKEDAKDSTPAPGADAGQAGKTTPDKTTTDPPPVEEFHPTWSISTKDIDQPLQLSVSREDSLDFTILPNVELRSGRRSRFIMDTESTFTLELEGTAPEAGAYVVQVHELWETTDLKDELDSSQWADSFSSVKLIRSGDGTGSGVAQRVTFAQAEEIQGVKKEK</sequence>
<keyword evidence="3" id="KW-1185">Reference proteome</keyword>
<dbReference type="GeneID" id="87844389"/>
<gene>
    <name evidence="2" type="ORF">B0H64DRAFT_459310</name>
</gene>
<protein>
    <submittedName>
        <fullName evidence="2">Uncharacterized protein</fullName>
    </submittedName>
</protein>
<feature type="compositionally biased region" description="Basic and acidic residues" evidence="1">
    <location>
        <begin position="703"/>
        <end position="740"/>
    </location>
</feature>